<feature type="transmembrane region" description="Helical" evidence="1">
    <location>
        <begin position="6"/>
        <end position="28"/>
    </location>
</feature>
<evidence type="ECO:0000313" key="4">
    <source>
        <dbReference type="Proteomes" id="UP001489509"/>
    </source>
</evidence>
<dbReference type="Proteomes" id="UP001489509">
    <property type="component" value="Unassembled WGS sequence"/>
</dbReference>
<keyword evidence="1" id="KW-1133">Transmembrane helix</keyword>
<dbReference type="SUPFAM" id="SSF55874">
    <property type="entry name" value="ATPase domain of HSP90 chaperone/DNA topoisomerase II/histidine kinase"/>
    <property type="match status" value="1"/>
</dbReference>
<dbReference type="EMBL" id="JBBMFD010000023">
    <property type="protein sequence ID" value="MEQ2441372.1"/>
    <property type="molecule type" value="Genomic_DNA"/>
</dbReference>
<keyword evidence="1" id="KW-0812">Transmembrane</keyword>
<dbReference type="InterPro" id="IPR036890">
    <property type="entry name" value="HATPase_C_sf"/>
</dbReference>
<dbReference type="PANTHER" id="PTHR40448:SF1">
    <property type="entry name" value="TWO-COMPONENT SENSOR HISTIDINE KINASE"/>
    <property type="match status" value="1"/>
</dbReference>
<dbReference type="Pfam" id="PF14501">
    <property type="entry name" value="HATPase_c_5"/>
    <property type="match status" value="1"/>
</dbReference>
<protein>
    <submittedName>
        <fullName evidence="3">GHKL domain-containing protein</fullName>
    </submittedName>
</protein>
<dbReference type="RefSeq" id="WP_349220424.1">
    <property type="nucleotide sequence ID" value="NZ_JBBMFD010000023.1"/>
</dbReference>
<keyword evidence="1" id="KW-0472">Membrane</keyword>
<keyword evidence="4" id="KW-1185">Reference proteome</keyword>
<reference evidence="3 4" key="1">
    <citation type="submission" date="2024-03" db="EMBL/GenBank/DDBJ databases">
        <title>Human intestinal bacterial collection.</title>
        <authorList>
            <person name="Pauvert C."/>
            <person name="Hitch T.C.A."/>
            <person name="Clavel T."/>
        </authorList>
    </citation>
    <scope>NUCLEOTIDE SEQUENCE [LARGE SCALE GENOMIC DNA]</scope>
    <source>
        <strain evidence="3 4">CLA-JM-H44</strain>
    </source>
</reference>
<feature type="domain" description="Sensor histidine kinase NatK-like C-terminal" evidence="2">
    <location>
        <begin position="206"/>
        <end position="313"/>
    </location>
</feature>
<gene>
    <name evidence="3" type="ORF">WMO26_11090</name>
</gene>
<feature type="transmembrane region" description="Helical" evidence="1">
    <location>
        <begin position="69"/>
        <end position="90"/>
    </location>
</feature>
<comment type="caution">
    <text evidence="3">The sequence shown here is derived from an EMBL/GenBank/DDBJ whole genome shotgun (WGS) entry which is preliminary data.</text>
</comment>
<proteinExistence type="predicted"/>
<evidence type="ECO:0000259" key="2">
    <source>
        <dbReference type="Pfam" id="PF14501"/>
    </source>
</evidence>
<organism evidence="3 4">
    <name type="scientific">Solibaculum intestinale</name>
    <dbReference type="NCBI Taxonomy" id="3133165"/>
    <lineage>
        <taxon>Bacteria</taxon>
        <taxon>Bacillati</taxon>
        <taxon>Bacillota</taxon>
        <taxon>Clostridia</taxon>
        <taxon>Eubacteriales</taxon>
        <taxon>Oscillospiraceae</taxon>
        <taxon>Solibaculum</taxon>
    </lineage>
</organism>
<dbReference type="PANTHER" id="PTHR40448">
    <property type="entry name" value="TWO-COMPONENT SENSOR HISTIDINE KINASE"/>
    <property type="match status" value="1"/>
</dbReference>
<sequence>MFWAYVITSAVLFPLASWAFHHTVRSYLEEIDPENIRRELRVIVCVSVIYAVLVVFINSFFVIRAYDYWWFAAPLFLFSMLVLLTFYWSLLKESVRRKRDAEYRRMTEVQRIQYQKITQEIDNTRRIRHDLRYYLLGLYDLAEQDKTEEMKSYLKELLTQTEKRETECFCQNQTVNALLQYYVGWAKESGISCEVLAECGEIGVSPADLTVILGNTLENAIHSCQEASGKARIRIDIGIIGGSLAIQVENTCDAVHPSGKHQMNDGFLPSESFTSARPDGGQGLKSVSAVSRKYGGTARFRYLKDSKTFTTQIRLNILSEGQR</sequence>
<feature type="transmembrane region" description="Helical" evidence="1">
    <location>
        <begin position="40"/>
        <end position="63"/>
    </location>
</feature>
<dbReference type="InterPro" id="IPR032834">
    <property type="entry name" value="NatK-like_C"/>
</dbReference>
<accession>A0ABV1E255</accession>
<evidence type="ECO:0000313" key="3">
    <source>
        <dbReference type="EMBL" id="MEQ2441372.1"/>
    </source>
</evidence>
<name>A0ABV1E255_9FIRM</name>
<evidence type="ECO:0000256" key="1">
    <source>
        <dbReference type="SAM" id="Phobius"/>
    </source>
</evidence>
<dbReference type="Gene3D" id="3.30.565.10">
    <property type="entry name" value="Histidine kinase-like ATPase, C-terminal domain"/>
    <property type="match status" value="1"/>
</dbReference>